<organism evidence="3 4">
    <name type="scientific">Candidatus Wallbacteria bacterium HGW-Wallbacteria-1</name>
    <dbReference type="NCBI Taxonomy" id="2013854"/>
    <lineage>
        <taxon>Bacteria</taxon>
        <taxon>Candidatus Walliibacteriota</taxon>
    </lineage>
</organism>
<evidence type="ECO:0000259" key="2">
    <source>
        <dbReference type="Pfam" id="PF00892"/>
    </source>
</evidence>
<accession>A0A2N1PPK4</accession>
<sequence length="344" mass="37599">MSSINSASIRPHGKATQKAIPISAFGAIALWSTVASAFKISLRFLSPEFLLVISYTVSMVIFTIISLYTTGTSFLRGKKPKDILRHCAAGFLNPFLYYLVLFKAYSILPAAIAMSLNYSWPLFLAVALSLFKGKRLTPKDISGLLTGFTGVLIIALSGKNILSGIIFTVHSQDSHLLDLAETFISSDYSKGIILALFSALIWALSWILSIDASKTIDPSKTIDADTHIREESVSEAVTLFWNFLMAAPFMLFLLSGLQLQIFPAAKVVVMAIYVGFAEMGLSFILWLRALSTSNNPAAVANLANFTPFLSIFIISIFTMEKITLLKFAGLAMIICGNIMQTEKC</sequence>
<dbReference type="GO" id="GO:0016020">
    <property type="term" value="C:membrane"/>
    <property type="evidence" value="ECO:0007669"/>
    <property type="project" value="InterPro"/>
</dbReference>
<feature type="transmembrane region" description="Helical" evidence="1">
    <location>
        <begin position="143"/>
        <end position="168"/>
    </location>
</feature>
<name>A0A2N1PPK4_9BACT</name>
<evidence type="ECO:0000256" key="1">
    <source>
        <dbReference type="SAM" id="Phobius"/>
    </source>
</evidence>
<proteinExistence type="predicted"/>
<keyword evidence="1" id="KW-0812">Transmembrane</keyword>
<dbReference type="PANTHER" id="PTHR22911:SF137">
    <property type="entry name" value="SOLUTE CARRIER FAMILY 35 MEMBER G2-RELATED"/>
    <property type="match status" value="1"/>
</dbReference>
<dbReference type="PANTHER" id="PTHR22911">
    <property type="entry name" value="ACYL-MALONYL CONDENSING ENZYME-RELATED"/>
    <property type="match status" value="1"/>
</dbReference>
<dbReference type="SUPFAM" id="SSF103481">
    <property type="entry name" value="Multidrug resistance efflux transporter EmrE"/>
    <property type="match status" value="2"/>
</dbReference>
<feature type="domain" description="EamA" evidence="2">
    <location>
        <begin position="234"/>
        <end position="338"/>
    </location>
</feature>
<reference evidence="3 4" key="1">
    <citation type="journal article" date="2017" name="ISME J.">
        <title>Potential for microbial H2 and metal transformations associated with novel bacteria and archaea in deep terrestrial subsurface sediments.</title>
        <authorList>
            <person name="Hernsdorf A.W."/>
            <person name="Amano Y."/>
            <person name="Miyakawa K."/>
            <person name="Ise K."/>
            <person name="Suzuki Y."/>
            <person name="Anantharaman K."/>
            <person name="Probst A."/>
            <person name="Burstein D."/>
            <person name="Thomas B.C."/>
            <person name="Banfield J.F."/>
        </authorList>
    </citation>
    <scope>NUCLEOTIDE SEQUENCE [LARGE SCALE GENOMIC DNA]</scope>
    <source>
        <strain evidence="3">HGW-Wallbacteria-1</strain>
    </source>
</reference>
<keyword evidence="1" id="KW-1133">Transmembrane helix</keyword>
<feature type="transmembrane region" description="Helical" evidence="1">
    <location>
        <begin position="107"/>
        <end position="131"/>
    </location>
</feature>
<comment type="caution">
    <text evidence="3">The sequence shown here is derived from an EMBL/GenBank/DDBJ whole genome shotgun (WGS) entry which is preliminary data.</text>
</comment>
<dbReference type="InterPro" id="IPR037185">
    <property type="entry name" value="EmrE-like"/>
</dbReference>
<feature type="transmembrane region" description="Helical" evidence="1">
    <location>
        <begin position="299"/>
        <end position="317"/>
    </location>
</feature>
<feature type="transmembrane region" description="Helical" evidence="1">
    <location>
        <begin position="50"/>
        <end position="71"/>
    </location>
</feature>
<dbReference type="EMBL" id="PGXC01000006">
    <property type="protein sequence ID" value="PKK90270.1"/>
    <property type="molecule type" value="Genomic_DNA"/>
</dbReference>
<gene>
    <name evidence="3" type="ORF">CVV64_09905</name>
</gene>
<evidence type="ECO:0000313" key="3">
    <source>
        <dbReference type="EMBL" id="PKK90270.1"/>
    </source>
</evidence>
<dbReference type="Proteomes" id="UP000233256">
    <property type="component" value="Unassembled WGS sequence"/>
</dbReference>
<dbReference type="InterPro" id="IPR000620">
    <property type="entry name" value="EamA_dom"/>
</dbReference>
<evidence type="ECO:0000313" key="4">
    <source>
        <dbReference type="Proteomes" id="UP000233256"/>
    </source>
</evidence>
<feature type="transmembrane region" description="Helical" evidence="1">
    <location>
        <begin position="188"/>
        <end position="210"/>
    </location>
</feature>
<feature type="transmembrane region" description="Helical" evidence="1">
    <location>
        <begin position="20"/>
        <end position="38"/>
    </location>
</feature>
<feature type="transmembrane region" description="Helical" evidence="1">
    <location>
        <begin position="239"/>
        <end position="261"/>
    </location>
</feature>
<dbReference type="Pfam" id="PF00892">
    <property type="entry name" value="EamA"/>
    <property type="match status" value="2"/>
</dbReference>
<protein>
    <recommendedName>
        <fullName evidence="2">EamA domain-containing protein</fullName>
    </recommendedName>
</protein>
<feature type="transmembrane region" description="Helical" evidence="1">
    <location>
        <begin position="267"/>
        <end position="287"/>
    </location>
</feature>
<keyword evidence="1" id="KW-0472">Membrane</keyword>
<feature type="domain" description="EamA" evidence="2">
    <location>
        <begin position="22"/>
        <end position="155"/>
    </location>
</feature>
<dbReference type="AlphaFoldDB" id="A0A2N1PPK4"/>